<protein>
    <submittedName>
        <fullName evidence="1">Uncharacterized protein</fullName>
    </submittedName>
</protein>
<keyword evidence="2" id="KW-1185">Reference proteome</keyword>
<dbReference type="Proteomes" id="UP001172159">
    <property type="component" value="Unassembled WGS sequence"/>
</dbReference>
<name>A0AA40K430_9PEZI</name>
<sequence>MLTGFDNIKGIKLRKINQGHSSNPRDVVFSVPLPPEEVAALELYRRPLVPLDPETPLKNLQMVPFHINGPGVIGYSFCWSERLFYLHAHHEEDNLAMYKDFDTLTEDPFWIHLPIAPDEYINSVWFRRAAYTSDLALWITTNKGNQTIVGPTEAHPILQNSNLAELFPGAAFEWVRLIGPLNEGQSVQMYFNLSERGIKVFATLQPNIAITPGPGPPEWLRSAYSTDHGSWFSESAWLINVVEIIPFQKKASGSVKRVQGEKPYFDAWGSHSPIIGLVLVYSNGARVCLGQVRLDCATPPIDMRHVTTFYMAFRQARRNPYLSEIRLSAPTTPDDMATAWRWLKIDLSQRTVLEWHLYKGFHSGCHVRYGDQTTFEDE</sequence>
<dbReference type="AlphaFoldDB" id="A0AA40K430"/>
<dbReference type="EMBL" id="JAUKTV010000002">
    <property type="protein sequence ID" value="KAK0745095.1"/>
    <property type="molecule type" value="Genomic_DNA"/>
</dbReference>
<comment type="caution">
    <text evidence="1">The sequence shown here is derived from an EMBL/GenBank/DDBJ whole genome shotgun (WGS) entry which is preliminary data.</text>
</comment>
<evidence type="ECO:0000313" key="2">
    <source>
        <dbReference type="Proteomes" id="UP001172159"/>
    </source>
</evidence>
<gene>
    <name evidence="1" type="ORF">B0T21DRAFT_97530</name>
</gene>
<accession>A0AA40K430</accession>
<reference evidence="1" key="1">
    <citation type="submission" date="2023-06" db="EMBL/GenBank/DDBJ databases">
        <title>Genome-scale phylogeny and comparative genomics of the fungal order Sordariales.</title>
        <authorList>
            <consortium name="Lawrence Berkeley National Laboratory"/>
            <person name="Hensen N."/>
            <person name="Bonometti L."/>
            <person name="Westerberg I."/>
            <person name="Brannstrom I.O."/>
            <person name="Guillou S."/>
            <person name="Cros-Aarteil S."/>
            <person name="Calhoun S."/>
            <person name="Haridas S."/>
            <person name="Kuo A."/>
            <person name="Mondo S."/>
            <person name="Pangilinan J."/>
            <person name="Riley R."/>
            <person name="Labutti K."/>
            <person name="Andreopoulos B."/>
            <person name="Lipzen A."/>
            <person name="Chen C."/>
            <person name="Yanf M."/>
            <person name="Daum C."/>
            <person name="Ng V."/>
            <person name="Clum A."/>
            <person name="Steindorff A."/>
            <person name="Ohm R."/>
            <person name="Martin F."/>
            <person name="Silar P."/>
            <person name="Natvig D."/>
            <person name="Lalanne C."/>
            <person name="Gautier V."/>
            <person name="Ament-Velasquez S.L."/>
            <person name="Kruys A."/>
            <person name="Hutchinson M.I."/>
            <person name="Powell A.J."/>
            <person name="Barry K."/>
            <person name="Miller A.N."/>
            <person name="Grigoriev I.V."/>
            <person name="Debuchy R."/>
            <person name="Gladieux P."/>
            <person name="Thoren M.H."/>
            <person name="Johannesson H."/>
        </authorList>
    </citation>
    <scope>NUCLEOTIDE SEQUENCE</scope>
    <source>
        <strain evidence="1">CBS 540.89</strain>
    </source>
</reference>
<evidence type="ECO:0000313" key="1">
    <source>
        <dbReference type="EMBL" id="KAK0745095.1"/>
    </source>
</evidence>
<proteinExistence type="predicted"/>
<organism evidence="1 2">
    <name type="scientific">Apiosordaria backusii</name>
    <dbReference type="NCBI Taxonomy" id="314023"/>
    <lineage>
        <taxon>Eukaryota</taxon>
        <taxon>Fungi</taxon>
        <taxon>Dikarya</taxon>
        <taxon>Ascomycota</taxon>
        <taxon>Pezizomycotina</taxon>
        <taxon>Sordariomycetes</taxon>
        <taxon>Sordariomycetidae</taxon>
        <taxon>Sordariales</taxon>
        <taxon>Lasiosphaeriaceae</taxon>
        <taxon>Apiosordaria</taxon>
    </lineage>
</organism>